<accession>A0AA39WWD1</accession>
<sequence length="230" mass="25402">MGKFRARCCRIARKLFCRKKKSSERPRDSSDESDSDSKSADKAIASTFKGIRAGFEQVDVDNVDSDKTKRDNADVAVRAEARKLDADKMDSGKVNPDDSGSGVERAGVDELGDEEMARGSDTMGPDRTKLGKEGQEGQHVSKLVHNFRDLISLPNEMVAMICEQIFDGGFGRDALSKLSQTCKRMNEIAILVLYRAIKAGDDRERNRPLPKLEIVSLLSTLCENSRLASL</sequence>
<evidence type="ECO:0000256" key="1">
    <source>
        <dbReference type="SAM" id="MobiDB-lite"/>
    </source>
</evidence>
<evidence type="ECO:0000313" key="3">
    <source>
        <dbReference type="Proteomes" id="UP001175000"/>
    </source>
</evidence>
<evidence type="ECO:0000313" key="2">
    <source>
        <dbReference type="EMBL" id="KAK0622810.1"/>
    </source>
</evidence>
<name>A0AA39WWD1_9PEZI</name>
<protein>
    <submittedName>
        <fullName evidence="2">Uncharacterized protein</fullName>
    </submittedName>
</protein>
<reference evidence="2" key="1">
    <citation type="submission" date="2023-06" db="EMBL/GenBank/DDBJ databases">
        <title>Genome-scale phylogeny and comparative genomics of the fungal order Sordariales.</title>
        <authorList>
            <consortium name="Lawrence Berkeley National Laboratory"/>
            <person name="Hensen N."/>
            <person name="Bonometti L."/>
            <person name="Westerberg I."/>
            <person name="Brannstrom I.O."/>
            <person name="Guillou S."/>
            <person name="Cros-Aarteil S."/>
            <person name="Calhoun S."/>
            <person name="Haridas S."/>
            <person name="Kuo A."/>
            <person name="Mondo S."/>
            <person name="Pangilinan J."/>
            <person name="Riley R."/>
            <person name="Labutti K."/>
            <person name="Andreopoulos B."/>
            <person name="Lipzen A."/>
            <person name="Chen C."/>
            <person name="Yanf M."/>
            <person name="Daum C."/>
            <person name="Ng V."/>
            <person name="Clum A."/>
            <person name="Steindorff A."/>
            <person name="Ohm R."/>
            <person name="Martin F."/>
            <person name="Silar P."/>
            <person name="Natvig D."/>
            <person name="Lalanne C."/>
            <person name="Gautier V."/>
            <person name="Ament-Velasquez S.L."/>
            <person name="Kruys A."/>
            <person name="Hutchinson M.I."/>
            <person name="Powell A.J."/>
            <person name="Barry K."/>
            <person name="Miller A.N."/>
            <person name="Grigoriev I.V."/>
            <person name="Debuchy R."/>
            <person name="Gladieux P."/>
            <person name="Thoren M.H."/>
            <person name="Johannesson H."/>
        </authorList>
    </citation>
    <scope>NUCLEOTIDE SEQUENCE</scope>
    <source>
        <strain evidence="2">CBS 606.72</strain>
    </source>
</reference>
<keyword evidence="3" id="KW-1185">Reference proteome</keyword>
<dbReference type="AlphaFoldDB" id="A0AA39WWD1"/>
<proteinExistence type="predicted"/>
<feature type="region of interest" description="Disordered" evidence="1">
    <location>
        <begin position="84"/>
        <end position="138"/>
    </location>
</feature>
<feature type="compositionally biased region" description="Basic and acidic residues" evidence="1">
    <location>
        <begin position="124"/>
        <end position="136"/>
    </location>
</feature>
<comment type="caution">
    <text evidence="2">The sequence shown here is derived from an EMBL/GenBank/DDBJ whole genome shotgun (WGS) entry which is preliminary data.</text>
</comment>
<gene>
    <name evidence="2" type="ORF">B0T14DRAFT_581233</name>
</gene>
<dbReference type="EMBL" id="JAULSU010000003">
    <property type="protein sequence ID" value="KAK0622810.1"/>
    <property type="molecule type" value="Genomic_DNA"/>
</dbReference>
<dbReference type="Proteomes" id="UP001175000">
    <property type="component" value="Unassembled WGS sequence"/>
</dbReference>
<feature type="compositionally biased region" description="Basic and acidic residues" evidence="1">
    <location>
        <begin position="23"/>
        <end position="41"/>
    </location>
</feature>
<organism evidence="2 3">
    <name type="scientific">Immersiella caudata</name>
    <dbReference type="NCBI Taxonomy" id="314043"/>
    <lineage>
        <taxon>Eukaryota</taxon>
        <taxon>Fungi</taxon>
        <taxon>Dikarya</taxon>
        <taxon>Ascomycota</taxon>
        <taxon>Pezizomycotina</taxon>
        <taxon>Sordariomycetes</taxon>
        <taxon>Sordariomycetidae</taxon>
        <taxon>Sordariales</taxon>
        <taxon>Lasiosphaeriaceae</taxon>
        <taxon>Immersiella</taxon>
    </lineage>
</organism>
<feature type="region of interest" description="Disordered" evidence="1">
    <location>
        <begin position="19"/>
        <end position="41"/>
    </location>
</feature>